<evidence type="ECO:0000256" key="7">
    <source>
        <dbReference type="ARBA" id="ARBA00023160"/>
    </source>
</evidence>
<dbReference type="GO" id="GO:0004318">
    <property type="term" value="F:enoyl-[acyl-carrier-protein] reductase (NADH) activity"/>
    <property type="evidence" value="ECO:0007669"/>
    <property type="project" value="UniProtKB-UniRule"/>
</dbReference>
<evidence type="ECO:0000256" key="1">
    <source>
        <dbReference type="ARBA" id="ARBA00011245"/>
    </source>
</evidence>
<dbReference type="InterPro" id="IPR024906">
    <property type="entry name" value="Eno_Rdtase_FAD-bd_dom"/>
</dbReference>
<feature type="binding site" evidence="11">
    <location>
        <begin position="97"/>
        <end position="98"/>
    </location>
    <ligand>
        <name>NAD(+)</name>
        <dbReference type="ChEBI" id="CHEBI:57540"/>
    </ligand>
</feature>
<feature type="domain" description="Trans-2-enoyl-CoA reductase-like NAD(P)H binding" evidence="14">
    <location>
        <begin position="25"/>
        <end position="103"/>
    </location>
</feature>
<reference evidence="15 16" key="1">
    <citation type="journal article" date="2008" name="J. Bacteriol.">
        <title>Insights into plant cell wall degradation from the genome sequence of the soil bacterium Cellvibrio japonicus.</title>
        <authorList>
            <person name="Deboy R.T."/>
            <person name="Mongodin E.F."/>
            <person name="Fouts D.E."/>
            <person name="Tailford L.E."/>
            <person name="Khouri H."/>
            <person name="Emerson J.B."/>
            <person name="Mohamoud Y."/>
            <person name="Watkins K."/>
            <person name="Henrissat B."/>
            <person name="Gilbert H.J."/>
            <person name="Nelson K.E."/>
        </authorList>
    </citation>
    <scope>NUCLEOTIDE SEQUENCE [LARGE SCALE GENOMIC DNA]</scope>
    <source>
        <strain evidence="15 16">Ueda107</strain>
    </source>
</reference>
<dbReference type="EMBL" id="CP000934">
    <property type="protein sequence ID" value="ACE85534.1"/>
    <property type="molecule type" value="Genomic_DNA"/>
</dbReference>
<name>B3PD46_CELJU</name>
<keyword evidence="7 11" id="KW-0275">Fatty acid biosynthesis</keyword>
<evidence type="ECO:0000256" key="9">
    <source>
        <dbReference type="ARBA" id="ARBA00048572"/>
    </source>
</evidence>
<dbReference type="Gene3D" id="3.40.50.720">
    <property type="entry name" value="NAD(P)-binding Rossmann-like Domain"/>
    <property type="match status" value="1"/>
</dbReference>
<dbReference type="GO" id="GO:0006633">
    <property type="term" value="P:fatty acid biosynthetic process"/>
    <property type="evidence" value="ECO:0007669"/>
    <property type="project" value="UniProtKB-UniRule"/>
</dbReference>
<evidence type="ECO:0000256" key="3">
    <source>
        <dbReference type="ARBA" id="ARBA00022832"/>
    </source>
</evidence>
<evidence type="ECO:0000259" key="14">
    <source>
        <dbReference type="Pfam" id="PF12242"/>
    </source>
</evidence>
<comment type="function">
    <text evidence="11">Involved in the final reduction of the elongation cycle of fatty acid synthesis (FAS II). Catalyzes the reduction of a carbon-carbon double bond in an enoyl moiety that is covalently linked to an acyl carrier protein (ACP).</text>
</comment>
<comment type="pathway">
    <text evidence="11">Lipid metabolism; fatty acid biosynthesis.</text>
</comment>
<dbReference type="HOGENOM" id="CLU_057698_1_0_6"/>
<dbReference type="NCBIfam" id="NF043048">
    <property type="entry name" value="EnoyACPredFabV"/>
    <property type="match status" value="1"/>
</dbReference>
<keyword evidence="6 11" id="KW-0443">Lipid metabolism</keyword>
<dbReference type="PANTHER" id="PTHR37480">
    <property type="entry name" value="ENOYL-[ACYL-CARRIER-PROTEIN] REDUCTASE [NADH]"/>
    <property type="match status" value="1"/>
</dbReference>
<feature type="binding site" evidence="11">
    <location>
        <begin position="162"/>
        <end position="163"/>
    </location>
    <ligand>
        <name>NAD(+)</name>
        <dbReference type="ChEBI" id="CHEBI:57540"/>
    </ligand>
</feature>
<feature type="binding site" evidence="11">
    <location>
        <begin position="71"/>
        <end position="76"/>
    </location>
    <ligand>
        <name>NAD(+)</name>
        <dbReference type="ChEBI" id="CHEBI:57540"/>
    </ligand>
</feature>
<feature type="domain" description="Enoyl reductase FAD binding" evidence="12">
    <location>
        <begin position="343"/>
        <end position="406"/>
    </location>
</feature>
<evidence type="ECO:0000256" key="6">
    <source>
        <dbReference type="ARBA" id="ARBA00023098"/>
    </source>
</evidence>
<gene>
    <name evidence="11" type="primary">fabV</name>
    <name evidence="15" type="ordered locus">CJA_1411</name>
</gene>
<evidence type="ECO:0000256" key="8">
    <source>
        <dbReference type="ARBA" id="ARBA00048302"/>
    </source>
</evidence>
<dbReference type="NCBIfam" id="NF010177">
    <property type="entry name" value="PRK13656.1"/>
    <property type="match status" value="1"/>
</dbReference>
<feature type="binding site" evidence="11">
    <location>
        <begin position="293"/>
        <end position="295"/>
    </location>
    <ligand>
        <name>NAD(+)</name>
        <dbReference type="ChEBI" id="CHEBI:57540"/>
    </ligand>
</feature>
<keyword evidence="5 11" id="KW-0520">NAD</keyword>
<protein>
    <recommendedName>
        <fullName evidence="11">Enoyl-[acyl-carrier-protein] reductase [NADH]</fullName>
        <shortName evidence="11">ENR</shortName>
        <ecNumber evidence="11">1.3.1.9</ecNumber>
    </recommendedName>
</protein>
<dbReference type="GO" id="GO:0050343">
    <property type="term" value="F:trans-2-enoyl-CoA reductase (NADH) activity"/>
    <property type="evidence" value="ECO:0007669"/>
    <property type="project" value="UniProtKB-EC"/>
</dbReference>
<dbReference type="InterPro" id="IPR050048">
    <property type="entry name" value="FabV-like_NADH_b"/>
</dbReference>
<dbReference type="HAMAP" id="MF_01838">
    <property type="entry name" value="FabV_reductase"/>
    <property type="match status" value="1"/>
</dbReference>
<feature type="binding site" evidence="11">
    <location>
        <position position="248"/>
    </location>
    <ligand>
        <name>substrate</name>
    </ligand>
</feature>
<evidence type="ECO:0000259" key="12">
    <source>
        <dbReference type="Pfam" id="PF07055"/>
    </source>
</evidence>
<dbReference type="Pfam" id="PF07055">
    <property type="entry name" value="Eno-Rase_FAD_bd"/>
    <property type="match status" value="1"/>
</dbReference>
<dbReference type="AlphaFoldDB" id="B3PD46"/>
<comment type="subunit">
    <text evidence="1 11">Monomer.</text>
</comment>
<dbReference type="PANTHER" id="PTHR37480:SF1">
    <property type="entry name" value="ENOYL-[ACYL-CARRIER-PROTEIN] REDUCTASE [NADH]"/>
    <property type="match status" value="1"/>
</dbReference>
<organism evidence="15 16">
    <name type="scientific">Cellvibrio japonicus (strain Ueda107)</name>
    <name type="common">Pseudomonas fluorescens subsp. cellulosa</name>
    <dbReference type="NCBI Taxonomy" id="498211"/>
    <lineage>
        <taxon>Bacteria</taxon>
        <taxon>Pseudomonadati</taxon>
        <taxon>Pseudomonadota</taxon>
        <taxon>Gammaproteobacteria</taxon>
        <taxon>Cellvibrionales</taxon>
        <taxon>Cellvibrionaceae</taxon>
        <taxon>Cellvibrio</taxon>
    </lineage>
</organism>
<dbReference type="Pfam" id="PF12241">
    <property type="entry name" value="Enoyl_reductase"/>
    <property type="match status" value="1"/>
</dbReference>
<feature type="active site" description="Proton donor" evidence="11">
    <location>
        <position position="258"/>
    </location>
</feature>
<dbReference type="GO" id="GO:0051287">
    <property type="term" value="F:NAD binding"/>
    <property type="evidence" value="ECO:0007669"/>
    <property type="project" value="UniProtKB-UniRule"/>
</dbReference>
<evidence type="ECO:0000256" key="2">
    <source>
        <dbReference type="ARBA" id="ARBA00022516"/>
    </source>
</evidence>
<dbReference type="KEGG" id="cja:CJA_1411"/>
<comment type="similarity">
    <text evidence="10 11">Belongs to the TER reductase family.</text>
</comment>
<accession>B3PD46</accession>
<keyword evidence="2 11" id="KW-0444">Lipid biosynthesis</keyword>
<keyword evidence="4 11" id="KW-0560">Oxidoreductase</keyword>
<keyword evidence="3 11" id="KW-0276">Fatty acid metabolism</keyword>
<dbReference type="eggNOG" id="COG3007">
    <property type="taxonomic scope" value="Bacteria"/>
</dbReference>
<dbReference type="STRING" id="498211.CJA_1411"/>
<dbReference type="Pfam" id="PF12242">
    <property type="entry name" value="Eno-Rase_NADH_b"/>
    <property type="match status" value="1"/>
</dbReference>
<sequence>MPEPSPLNKGTQGRRNSRLQGSLMIIKPKVRGFICTNAHPVGCAANVQEQIAYTQQKGSIANGPKKVLVLGCSTGYGLASRITAAFGSGAATLGVCFEKEPSETKTGTAGYYNTAAFHDAAAAAGLYARTLNGDAFSDECKAQVIDALKQDLGKVDLVVYSLAAPRRTDPKTGEVYSSVLKPIGKSYTAKNLNTDTLKIADVTVEPASAEEIANTVKVMGGEDWELWIEALKQADLLADGFKTVAYTYLGDKLTWPIYGHATIGKAKEDLDRAAKALSATYQGDARVAVLKAVVTQASSAIPVMPLYLSILFKVMKEQGSHEGCIEQIQRLFTECIYSGNPRLDSDGRFRVDELELERKVQEVVESIWPQVTEENLFEITDHKGYRDEFLKLFGFGVASVDYDADVSPQVKPF</sequence>
<feature type="site" description="Plays an important role in discriminating NADH against NADPH" evidence="11">
    <location>
        <position position="98"/>
    </location>
</feature>
<evidence type="ECO:0000256" key="11">
    <source>
        <dbReference type="HAMAP-Rule" id="MF_01838"/>
    </source>
</evidence>
<feature type="binding site" evidence="11">
    <location>
        <position position="267"/>
    </location>
    <ligand>
        <name>NAD(+)</name>
        <dbReference type="ChEBI" id="CHEBI:57540"/>
    </ligand>
</feature>
<evidence type="ECO:0000313" key="15">
    <source>
        <dbReference type="EMBL" id="ACE85534.1"/>
    </source>
</evidence>
<evidence type="ECO:0000256" key="4">
    <source>
        <dbReference type="ARBA" id="ARBA00023002"/>
    </source>
</evidence>
<comment type="catalytic activity">
    <reaction evidence="9 11">
        <text>a 2,3-saturated acyl-[ACP] + NAD(+) = a (2E)-enoyl-[ACP] + NADH + H(+)</text>
        <dbReference type="Rhea" id="RHEA:10240"/>
        <dbReference type="Rhea" id="RHEA-COMP:9925"/>
        <dbReference type="Rhea" id="RHEA-COMP:9926"/>
        <dbReference type="ChEBI" id="CHEBI:15378"/>
        <dbReference type="ChEBI" id="CHEBI:57540"/>
        <dbReference type="ChEBI" id="CHEBI:57945"/>
        <dbReference type="ChEBI" id="CHEBI:78784"/>
        <dbReference type="ChEBI" id="CHEBI:78785"/>
        <dbReference type="EC" id="1.3.1.9"/>
    </reaction>
</comment>
<evidence type="ECO:0000256" key="10">
    <source>
        <dbReference type="ARBA" id="ARBA00060887"/>
    </source>
</evidence>
<proteinExistence type="inferred from homology"/>
<evidence type="ECO:0000313" key="16">
    <source>
        <dbReference type="Proteomes" id="UP000001036"/>
    </source>
</evidence>
<dbReference type="InterPro" id="IPR010758">
    <property type="entry name" value="Trans-2-enoyl-CoA_reductase"/>
</dbReference>
<feature type="domain" description="Trans-2-enoyl-CoA reductase catalytic" evidence="13">
    <location>
        <begin position="105"/>
        <end position="337"/>
    </location>
</feature>
<evidence type="ECO:0000259" key="13">
    <source>
        <dbReference type="Pfam" id="PF12241"/>
    </source>
</evidence>
<comment type="catalytic activity">
    <reaction evidence="8">
        <text>a 2,3-saturated acyl-CoA + NAD(+) = a (2E)-enoyl-CoA + NADH + H(+)</text>
        <dbReference type="Rhea" id="RHEA:18177"/>
        <dbReference type="ChEBI" id="CHEBI:15378"/>
        <dbReference type="ChEBI" id="CHEBI:57540"/>
        <dbReference type="ChEBI" id="CHEBI:57945"/>
        <dbReference type="ChEBI" id="CHEBI:58856"/>
        <dbReference type="ChEBI" id="CHEBI:65111"/>
        <dbReference type="EC" id="1.3.1.44"/>
    </reaction>
</comment>
<dbReference type="InterPro" id="IPR024910">
    <property type="entry name" value="Enoyl-CoA_Rdtase_cat_dom"/>
</dbReference>
<feature type="binding site" evidence="11">
    <location>
        <begin position="134"/>
        <end position="135"/>
    </location>
    <ligand>
        <name>NAD(+)</name>
        <dbReference type="ChEBI" id="CHEBI:57540"/>
    </ligand>
</feature>
<dbReference type="Proteomes" id="UP000001036">
    <property type="component" value="Chromosome"/>
</dbReference>
<dbReference type="EC" id="1.3.1.9" evidence="11"/>
<dbReference type="FunFam" id="3.40.50.720:FF:000221">
    <property type="entry name" value="Enoyl-[acyl-carrier-protein] reductase [NADH]"/>
    <property type="match status" value="1"/>
</dbReference>
<evidence type="ECO:0000256" key="5">
    <source>
        <dbReference type="ARBA" id="ARBA00023027"/>
    </source>
</evidence>
<keyword evidence="16" id="KW-1185">Reference proteome</keyword>
<dbReference type="UniPathway" id="UPA00094"/>